<dbReference type="Gene3D" id="1.20.58.610">
    <property type="entry name" value="Cdc37, Hsp90 binding domain"/>
    <property type="match status" value="1"/>
</dbReference>
<dbReference type="GO" id="GO:0051082">
    <property type="term" value="F:unfolded protein binding"/>
    <property type="evidence" value="ECO:0007669"/>
    <property type="project" value="TreeGrafter"/>
</dbReference>
<accession>A0A168NBH7</accession>
<dbReference type="InterPro" id="IPR004918">
    <property type="entry name" value="Cdc37"/>
</dbReference>
<feature type="domain" description="Cdc37 N-terminal" evidence="9">
    <location>
        <begin position="2"/>
        <end position="181"/>
    </location>
</feature>
<evidence type="ECO:0000256" key="4">
    <source>
        <dbReference type="ARBA" id="ARBA00023186"/>
    </source>
</evidence>
<keyword evidence="11" id="KW-1185">Reference proteome</keyword>
<dbReference type="Pfam" id="PF08565">
    <property type="entry name" value="CDC37_M"/>
    <property type="match status" value="1"/>
</dbReference>
<protein>
    <recommendedName>
        <fullName evidence="5">Hsp90 chaperone protein kinase-targeting subunit</fullName>
    </recommendedName>
</protein>
<sequence length="472" mass="52831">MPLDYSKWDNLELSDDSDIEVHPNVDKRSMIRWKQQAIHQERAERRAKMDQLEQIIPQQKRTIEQIQSLITTLTTKGVQDVLVAIGQQQQKAREQGLAQQQAKDGMSLDQVFDTMVQQIKTGLEQSSEDAIKKSLLVRLQQTLATTEKVCGDAQAELEKLTKESNKKMTSENMFHETSNRTVLNSSSAKKTIKKKEKVTETLNPHAQMKDLSLADASTTQASNSNSSNSKDDGAEADNEEEDDDDDDGADIELSPQAAAFAKLEGFAPSLKYLQKHSDIVNEKIADQILAEAFTSQLRGEARFAKNCVIQSLTLQYCGQLGRDGISVFFQRMQGSNEQARRMFADDVTKTYQRIETRCAEIIQEQESNAQAVETIQLQPMADGSELSVRIPREDDPELKNSEQGAKVLEVYRSLPPDFRTALETGELDKINKVLEKMKVEDAEFVVEVCSNYGFLDVGAEVVDATGQGVQEN</sequence>
<dbReference type="InterPro" id="IPR038189">
    <property type="entry name" value="Cdc37_Hsp90-bd_sf"/>
</dbReference>
<keyword evidence="4" id="KW-0143">Chaperone</keyword>
<dbReference type="PANTHER" id="PTHR12800">
    <property type="entry name" value="CDC37-RELATED"/>
    <property type="match status" value="1"/>
</dbReference>
<dbReference type="Gene3D" id="6.10.140.250">
    <property type="match status" value="1"/>
</dbReference>
<evidence type="ECO:0000256" key="5">
    <source>
        <dbReference type="ARBA" id="ARBA00031396"/>
    </source>
</evidence>
<feature type="domain" description="Cdc37 C-terminal" evidence="7">
    <location>
        <begin position="388"/>
        <end position="471"/>
    </location>
</feature>
<dbReference type="AlphaFoldDB" id="A0A168NBH7"/>
<evidence type="ECO:0000259" key="7">
    <source>
        <dbReference type="SMART" id="SM01069"/>
    </source>
</evidence>
<dbReference type="InterPro" id="IPR013855">
    <property type="entry name" value="Cdc37_N_dom"/>
</dbReference>
<dbReference type="OMA" id="NYSKWDQ"/>
<evidence type="ECO:0000256" key="6">
    <source>
        <dbReference type="SAM" id="MobiDB-lite"/>
    </source>
</evidence>
<evidence type="ECO:0000313" key="10">
    <source>
        <dbReference type="EMBL" id="SAM00207.1"/>
    </source>
</evidence>
<evidence type="ECO:0000256" key="1">
    <source>
        <dbReference type="ARBA" id="ARBA00004496"/>
    </source>
</evidence>
<feature type="compositionally biased region" description="Polar residues" evidence="6">
    <location>
        <begin position="179"/>
        <end position="188"/>
    </location>
</feature>
<dbReference type="Proteomes" id="UP000078561">
    <property type="component" value="Unassembled WGS sequence"/>
</dbReference>
<dbReference type="Pfam" id="PF08564">
    <property type="entry name" value="CDC37_C"/>
    <property type="match status" value="1"/>
</dbReference>
<dbReference type="SMART" id="SM01071">
    <property type="entry name" value="CDC37_N"/>
    <property type="match status" value="1"/>
</dbReference>
<comment type="subcellular location">
    <subcellularLocation>
        <location evidence="1">Cytoplasm</location>
    </subcellularLocation>
</comment>
<dbReference type="InterPro" id="IPR013874">
    <property type="entry name" value="Cdc37_Hsp90-bd"/>
</dbReference>
<comment type="similarity">
    <text evidence="2">Belongs to the CDC37 family.</text>
</comment>
<feature type="compositionally biased region" description="Basic and acidic residues" evidence="6">
    <location>
        <begin position="161"/>
        <end position="178"/>
    </location>
</feature>
<dbReference type="FunCoup" id="A0A168NBH7">
    <property type="interactions" value="636"/>
</dbReference>
<dbReference type="STRING" id="4829.A0A168NBH7"/>
<dbReference type="GO" id="GO:0031072">
    <property type="term" value="F:heat shock protein binding"/>
    <property type="evidence" value="ECO:0007669"/>
    <property type="project" value="TreeGrafter"/>
</dbReference>
<evidence type="ECO:0000256" key="3">
    <source>
        <dbReference type="ARBA" id="ARBA00022490"/>
    </source>
</evidence>
<feature type="compositionally biased region" description="Acidic residues" evidence="6">
    <location>
        <begin position="234"/>
        <end position="250"/>
    </location>
</feature>
<dbReference type="EMBL" id="LT553165">
    <property type="protein sequence ID" value="SAM00207.1"/>
    <property type="molecule type" value="Genomic_DNA"/>
</dbReference>
<dbReference type="SMART" id="SM01069">
    <property type="entry name" value="CDC37_C"/>
    <property type="match status" value="1"/>
</dbReference>
<dbReference type="GO" id="GO:0051087">
    <property type="term" value="F:protein-folding chaperone binding"/>
    <property type="evidence" value="ECO:0007669"/>
    <property type="project" value="TreeGrafter"/>
</dbReference>
<dbReference type="PANTHER" id="PTHR12800:SF4">
    <property type="entry name" value="HSP90 CO-CHAPERONE CDC37"/>
    <property type="match status" value="1"/>
</dbReference>
<proteinExistence type="inferred from homology"/>
<dbReference type="InParanoid" id="A0A168NBH7"/>
<dbReference type="SUPFAM" id="SSF101391">
    <property type="entry name" value="Hsp90 co-chaperone CDC37"/>
    <property type="match status" value="1"/>
</dbReference>
<dbReference type="GO" id="GO:0005737">
    <property type="term" value="C:cytoplasm"/>
    <property type="evidence" value="ECO:0007669"/>
    <property type="project" value="UniProtKB-SubCell"/>
</dbReference>
<dbReference type="SMART" id="SM01070">
    <property type="entry name" value="CDC37_M"/>
    <property type="match status" value="1"/>
</dbReference>
<evidence type="ECO:0000256" key="2">
    <source>
        <dbReference type="ARBA" id="ARBA00006222"/>
    </source>
</evidence>
<gene>
    <name evidence="10" type="primary">ABSGL_05884.1 scaffold 7570</name>
</gene>
<name>A0A168NBH7_ABSGL</name>
<evidence type="ECO:0000313" key="11">
    <source>
        <dbReference type="Proteomes" id="UP000078561"/>
    </source>
</evidence>
<organism evidence="10">
    <name type="scientific">Absidia glauca</name>
    <name type="common">Pin mould</name>
    <dbReference type="NCBI Taxonomy" id="4829"/>
    <lineage>
        <taxon>Eukaryota</taxon>
        <taxon>Fungi</taxon>
        <taxon>Fungi incertae sedis</taxon>
        <taxon>Mucoromycota</taxon>
        <taxon>Mucoromycotina</taxon>
        <taxon>Mucoromycetes</taxon>
        <taxon>Mucorales</taxon>
        <taxon>Cunninghamellaceae</taxon>
        <taxon>Absidia</taxon>
    </lineage>
</organism>
<dbReference type="InterPro" id="IPR013873">
    <property type="entry name" value="Cdc37_C"/>
</dbReference>
<keyword evidence="3" id="KW-0963">Cytoplasm</keyword>
<dbReference type="Pfam" id="PF03234">
    <property type="entry name" value="CDC37_N"/>
    <property type="match status" value="1"/>
</dbReference>
<feature type="domain" description="Cdc37 Hsp90 binding" evidence="8">
    <location>
        <begin position="203"/>
        <end position="368"/>
    </location>
</feature>
<reference evidence="10" key="1">
    <citation type="submission" date="2016-04" db="EMBL/GenBank/DDBJ databases">
        <authorList>
            <person name="Evans L.H."/>
            <person name="Alamgir A."/>
            <person name="Owens N."/>
            <person name="Weber N.D."/>
            <person name="Virtaneva K."/>
            <person name="Barbian K."/>
            <person name="Babar A."/>
            <person name="Rosenke K."/>
        </authorList>
    </citation>
    <scope>NUCLEOTIDE SEQUENCE [LARGE SCALE GENOMIC DNA]</scope>
    <source>
        <strain evidence="10">CBS 101.48</strain>
    </source>
</reference>
<dbReference type="GO" id="GO:0050821">
    <property type="term" value="P:protein stabilization"/>
    <property type="evidence" value="ECO:0007669"/>
    <property type="project" value="TreeGrafter"/>
</dbReference>
<dbReference type="GO" id="GO:0006457">
    <property type="term" value="P:protein folding"/>
    <property type="evidence" value="ECO:0007669"/>
    <property type="project" value="TreeGrafter"/>
</dbReference>
<dbReference type="GO" id="GO:0019901">
    <property type="term" value="F:protein kinase binding"/>
    <property type="evidence" value="ECO:0007669"/>
    <property type="project" value="InterPro"/>
</dbReference>
<feature type="region of interest" description="Disordered" evidence="6">
    <location>
        <begin position="161"/>
        <end position="250"/>
    </location>
</feature>
<evidence type="ECO:0000259" key="8">
    <source>
        <dbReference type="SMART" id="SM01070"/>
    </source>
</evidence>
<dbReference type="OrthoDB" id="440202at2759"/>
<evidence type="ECO:0000259" key="9">
    <source>
        <dbReference type="SMART" id="SM01071"/>
    </source>
</evidence>